<reference evidence="1" key="1">
    <citation type="submission" date="2021-07" db="EMBL/GenBank/DDBJ databases">
        <authorList>
            <person name="Catto M.A."/>
            <person name="Jacobson A."/>
            <person name="Kennedy G."/>
            <person name="Labadie P."/>
            <person name="Hunt B.G."/>
            <person name="Srinivasan R."/>
        </authorList>
    </citation>
    <scope>NUCLEOTIDE SEQUENCE</scope>
    <source>
        <strain evidence="1">PL_HMW_Pooled</strain>
        <tissue evidence="1">Head</tissue>
    </source>
</reference>
<proteinExistence type="predicted"/>
<dbReference type="AlphaFoldDB" id="A0AAE1HJ83"/>
<name>A0AAE1HJ83_9NEOP</name>
<keyword evidence="2" id="KW-1185">Reference proteome</keyword>
<dbReference type="Proteomes" id="UP001219518">
    <property type="component" value="Unassembled WGS sequence"/>
</dbReference>
<comment type="caution">
    <text evidence="1">The sequence shown here is derived from an EMBL/GenBank/DDBJ whole genome shotgun (WGS) entry which is preliminary data.</text>
</comment>
<gene>
    <name evidence="1" type="ORF">KUF71_011821</name>
</gene>
<organism evidence="1 2">
    <name type="scientific">Frankliniella fusca</name>
    <dbReference type="NCBI Taxonomy" id="407009"/>
    <lineage>
        <taxon>Eukaryota</taxon>
        <taxon>Metazoa</taxon>
        <taxon>Ecdysozoa</taxon>
        <taxon>Arthropoda</taxon>
        <taxon>Hexapoda</taxon>
        <taxon>Insecta</taxon>
        <taxon>Pterygota</taxon>
        <taxon>Neoptera</taxon>
        <taxon>Paraneoptera</taxon>
        <taxon>Thysanoptera</taxon>
        <taxon>Terebrantia</taxon>
        <taxon>Thripoidea</taxon>
        <taxon>Thripidae</taxon>
        <taxon>Frankliniella</taxon>
    </lineage>
</organism>
<protein>
    <submittedName>
        <fullName evidence="1">Ribosome maturation factor RimM</fullName>
    </submittedName>
</protein>
<evidence type="ECO:0000313" key="1">
    <source>
        <dbReference type="EMBL" id="KAK3922352.1"/>
    </source>
</evidence>
<sequence>MVKHLKVPTPKKMSLWKRHVLPAKKSLESLQECSISYFMNESTLQFFQIMQIDSAFLSEDPAVWPEIGGYRDGLAKVQSLHVVNDVAERGVALVKRFTKDPMTKDENSFQDLLLVQNELLKEEKHSNQSLTLAHFELKVN</sequence>
<reference evidence="1" key="2">
    <citation type="journal article" date="2023" name="BMC Genomics">
        <title>Pest status, molecular evolution, and epigenetic factors derived from the genome assembly of Frankliniella fusca, a thysanopteran phytovirus vector.</title>
        <authorList>
            <person name="Catto M.A."/>
            <person name="Labadie P.E."/>
            <person name="Jacobson A.L."/>
            <person name="Kennedy G.G."/>
            <person name="Srinivasan R."/>
            <person name="Hunt B.G."/>
        </authorList>
    </citation>
    <scope>NUCLEOTIDE SEQUENCE</scope>
    <source>
        <strain evidence="1">PL_HMW_Pooled</strain>
    </source>
</reference>
<dbReference type="EMBL" id="JAHWGI010001089">
    <property type="protein sequence ID" value="KAK3922352.1"/>
    <property type="molecule type" value="Genomic_DNA"/>
</dbReference>
<evidence type="ECO:0000313" key="2">
    <source>
        <dbReference type="Proteomes" id="UP001219518"/>
    </source>
</evidence>
<accession>A0AAE1HJ83</accession>